<proteinExistence type="predicted"/>
<feature type="compositionally biased region" description="Basic residues" evidence="1">
    <location>
        <begin position="21"/>
        <end position="37"/>
    </location>
</feature>
<feature type="region of interest" description="Disordered" evidence="1">
    <location>
        <begin position="1"/>
        <end position="50"/>
    </location>
</feature>
<keyword evidence="3" id="KW-1185">Reference proteome</keyword>
<evidence type="ECO:0000313" key="3">
    <source>
        <dbReference type="Proteomes" id="UP000265618"/>
    </source>
</evidence>
<evidence type="ECO:0000313" key="2">
    <source>
        <dbReference type="EMBL" id="GCA64797.1"/>
    </source>
</evidence>
<name>A0A391NUR5_9EUKA</name>
<comment type="caution">
    <text evidence="2">The sequence shown here is derived from an EMBL/GenBank/DDBJ whole genome shotgun (WGS) entry which is preliminary data.</text>
</comment>
<sequence>SDSSEPSDYWGLDSTGEPSPKAKKKSPKVKQTLRKRTLVREPATPISLSGAPRDISTLTMTPVSADTGFVPSLLPSLLKASFDVPYRRAHPRVPRKMSRQGSILPSLPSLIQVPEPSTSSAGSSSNGCPPFLDVPHSLYAGQWVTSSSSRMGVKGGEGASSQETTIPVTAIVIHTHSDKGAEGGGLSGLRCDTSVDGALRGYSVLPPHVVPYSILGMGAGQQ</sequence>
<feature type="non-terminal residue" evidence="2">
    <location>
        <position position="1"/>
    </location>
</feature>
<accession>A0A391NUR5</accession>
<dbReference type="Proteomes" id="UP000265618">
    <property type="component" value="Unassembled WGS sequence"/>
</dbReference>
<dbReference type="EMBL" id="BDIP01008625">
    <property type="protein sequence ID" value="GCA64797.1"/>
    <property type="molecule type" value="Genomic_DNA"/>
</dbReference>
<organism evidence="2 3">
    <name type="scientific">Kipferlia bialata</name>
    <dbReference type="NCBI Taxonomy" id="797122"/>
    <lineage>
        <taxon>Eukaryota</taxon>
        <taxon>Metamonada</taxon>
        <taxon>Carpediemonas-like organisms</taxon>
        <taxon>Kipferlia</taxon>
    </lineage>
</organism>
<dbReference type="AlphaFoldDB" id="A0A391NUR5"/>
<protein>
    <submittedName>
        <fullName evidence="2">Uncharacterized protein</fullName>
    </submittedName>
</protein>
<evidence type="ECO:0000256" key="1">
    <source>
        <dbReference type="SAM" id="MobiDB-lite"/>
    </source>
</evidence>
<feature type="non-terminal residue" evidence="2">
    <location>
        <position position="222"/>
    </location>
</feature>
<gene>
    <name evidence="2" type="ORF">KIPB_015418</name>
</gene>
<reference evidence="2 3" key="1">
    <citation type="journal article" date="2018" name="PLoS ONE">
        <title>The draft genome of Kipferlia bialata reveals reductive genome evolution in fornicate parasites.</title>
        <authorList>
            <person name="Tanifuji G."/>
            <person name="Takabayashi S."/>
            <person name="Kume K."/>
            <person name="Takagi M."/>
            <person name="Nakayama T."/>
            <person name="Kamikawa R."/>
            <person name="Inagaki Y."/>
            <person name="Hashimoto T."/>
        </authorList>
    </citation>
    <scope>NUCLEOTIDE SEQUENCE [LARGE SCALE GENOMIC DNA]</scope>
    <source>
        <strain evidence="2">NY0173</strain>
    </source>
</reference>